<feature type="coiled-coil region" evidence="1">
    <location>
        <begin position="40"/>
        <end position="77"/>
    </location>
</feature>
<protein>
    <submittedName>
        <fullName evidence="2">Uncharacterized protein</fullName>
    </submittedName>
</protein>
<dbReference type="Proteomes" id="UP000291343">
    <property type="component" value="Unassembled WGS sequence"/>
</dbReference>
<feature type="coiled-coil region" evidence="1">
    <location>
        <begin position="309"/>
        <end position="399"/>
    </location>
</feature>
<dbReference type="InParanoid" id="A0A482WYD8"/>
<dbReference type="OrthoDB" id="10360612at2759"/>
<gene>
    <name evidence="2" type="ORF">LSTR_LSTR006123</name>
</gene>
<keyword evidence="3" id="KW-1185">Reference proteome</keyword>
<proteinExistence type="predicted"/>
<comment type="caution">
    <text evidence="2">The sequence shown here is derived from an EMBL/GenBank/DDBJ whole genome shotgun (WGS) entry which is preliminary data.</text>
</comment>
<dbReference type="STRING" id="195883.A0A482WYD8"/>
<organism evidence="2 3">
    <name type="scientific">Laodelphax striatellus</name>
    <name type="common">Small brown planthopper</name>
    <name type="synonym">Delphax striatella</name>
    <dbReference type="NCBI Taxonomy" id="195883"/>
    <lineage>
        <taxon>Eukaryota</taxon>
        <taxon>Metazoa</taxon>
        <taxon>Ecdysozoa</taxon>
        <taxon>Arthropoda</taxon>
        <taxon>Hexapoda</taxon>
        <taxon>Insecta</taxon>
        <taxon>Pterygota</taxon>
        <taxon>Neoptera</taxon>
        <taxon>Paraneoptera</taxon>
        <taxon>Hemiptera</taxon>
        <taxon>Auchenorrhyncha</taxon>
        <taxon>Fulgoroidea</taxon>
        <taxon>Delphacidae</taxon>
        <taxon>Criomorphinae</taxon>
        <taxon>Laodelphax</taxon>
    </lineage>
</organism>
<evidence type="ECO:0000313" key="2">
    <source>
        <dbReference type="EMBL" id="RZF38528.1"/>
    </source>
</evidence>
<dbReference type="EMBL" id="QKKF02022243">
    <property type="protein sequence ID" value="RZF38528.1"/>
    <property type="molecule type" value="Genomic_DNA"/>
</dbReference>
<accession>A0A482WYD8</accession>
<keyword evidence="1" id="KW-0175">Coiled coil</keyword>
<feature type="coiled-coil region" evidence="1">
    <location>
        <begin position="129"/>
        <end position="163"/>
    </location>
</feature>
<sequence>MAQVTLQYVNELCWVPSQQPCHYPPAAPPKMTIIEPRMKIAALQQKVDCLEKTVLNLEHTLSEKEEYIKSMQILENDQKIATISCDETSRDEAMRKLTYDIIEFSAQLQQRDQFIAHQQDTIDFLQGSIEAEHAELQSVKLLKEKADEEIKVLQNKICELEADLTNTQEATQEMRNRLNATCRTIFTELKERFDDYCKQTSTQIESAEILKASNSQLSELVAEQQQKCLTAQNEAAECRKLLEKQEIDIKMLSLELIKTEDENLVLVEKVTMQNDKVQDLKKTADLNGAKVLENQLEYDKKEKEYLKKIEELYSVLKLTEENYSQLKLEKDLNNNELDKEKRLNEMYCLRIEELKSIIRKKLTEKRQLDVEAQEMKRIIKETKSEQKNIEKELVKLKEEESRFVLKLSEKENMICNLQDSLTLANTKACQQKQKVKDLELTIQNCEEEITNLKNVLTRTLTEQADTEEESCKRTEEIKKLHLEMSCLMREKENKMKEHSRVRNNLESELVRVRCELQRTVEDMKKLKQSKFQQIFSRSENKEEVGRLKHLLTERQYQLDQKEKEIIAMNCYNKELTELVEDKNTQLTDLSNAAETLQQELCKSSKELALLSHRNQQLESCNQHQKQEVMRLQKLVCDLQLNKASKEVIDQQAETQKSLEAQRKMTYTLIHQLNSAQSKISTLTLEKCNLEKLIGELRSLNDCLSEELRQFKDKKSVYYNDEVGLGMDDCVVYEQYTEQHFHSEDIPLDTRTKMFDLSNEEYRLCSTNKRINKDLTVGRFGQTYHLEEQKKRMSSKLKSYKRF</sequence>
<evidence type="ECO:0000313" key="3">
    <source>
        <dbReference type="Proteomes" id="UP000291343"/>
    </source>
</evidence>
<feature type="coiled-coil region" evidence="1">
    <location>
        <begin position="435"/>
        <end position="529"/>
    </location>
</feature>
<dbReference type="AlphaFoldDB" id="A0A482WYD8"/>
<feature type="coiled-coil region" evidence="1">
    <location>
        <begin position="572"/>
        <end position="634"/>
    </location>
</feature>
<reference evidence="2 3" key="1">
    <citation type="journal article" date="2017" name="Gigascience">
        <title>Genome sequence of the small brown planthopper, Laodelphax striatellus.</title>
        <authorList>
            <person name="Zhu J."/>
            <person name="Jiang F."/>
            <person name="Wang X."/>
            <person name="Yang P."/>
            <person name="Bao Y."/>
            <person name="Zhao W."/>
            <person name="Wang W."/>
            <person name="Lu H."/>
            <person name="Wang Q."/>
            <person name="Cui N."/>
            <person name="Li J."/>
            <person name="Chen X."/>
            <person name="Luo L."/>
            <person name="Yu J."/>
            <person name="Kang L."/>
            <person name="Cui F."/>
        </authorList>
    </citation>
    <scope>NUCLEOTIDE SEQUENCE [LARGE SCALE GENOMIC DNA]</scope>
    <source>
        <strain evidence="2">Lst14</strain>
    </source>
</reference>
<evidence type="ECO:0000256" key="1">
    <source>
        <dbReference type="SAM" id="Coils"/>
    </source>
</evidence>
<feature type="coiled-coil region" evidence="1">
    <location>
        <begin position="207"/>
        <end position="262"/>
    </location>
</feature>
<name>A0A482WYD8_LAOST</name>
<dbReference type="SMR" id="A0A482WYD8"/>